<protein>
    <recommendedName>
        <fullName evidence="1">Carboxymuconolactone decarboxylase-like domain-containing protein</fullName>
    </recommendedName>
</protein>
<reference evidence="2 3" key="1">
    <citation type="submission" date="2015-01" db="EMBL/GenBank/DDBJ databases">
        <title>Complete genome of Pseudomonas batumici UCM B-321 producer of the batumin antibiotic with strong antistaphilococcal and potential anticancer activity.</title>
        <authorList>
            <person name="Klochko V.V."/>
            <person name="Zelena L.B."/>
            <person name="Elena K.A."/>
            <person name="Reva O.N."/>
        </authorList>
    </citation>
    <scope>NUCLEOTIDE SEQUENCE [LARGE SCALE GENOMIC DNA]</scope>
    <source>
        <strain evidence="2 3">UCM B-321</strain>
    </source>
</reference>
<dbReference type="InterPro" id="IPR029032">
    <property type="entry name" value="AhpD-like"/>
</dbReference>
<feature type="domain" description="Carboxymuconolactone decarboxylase-like" evidence="1">
    <location>
        <begin position="45"/>
        <end position="122"/>
    </location>
</feature>
<dbReference type="EMBL" id="JXDG01000048">
    <property type="protein sequence ID" value="KIH82520.1"/>
    <property type="molecule type" value="Genomic_DNA"/>
</dbReference>
<organism evidence="2 3">
    <name type="scientific">Pseudomonas batumici</name>
    <dbReference type="NCBI Taxonomy" id="226910"/>
    <lineage>
        <taxon>Bacteria</taxon>
        <taxon>Pseudomonadati</taxon>
        <taxon>Pseudomonadota</taxon>
        <taxon>Gammaproteobacteria</taxon>
        <taxon>Pseudomonadales</taxon>
        <taxon>Pseudomonadaceae</taxon>
        <taxon>Pseudomonas</taxon>
    </lineage>
</organism>
<dbReference type="OrthoDB" id="9808310at2"/>
<accession>A0A0C2I6I4</accession>
<comment type="caution">
    <text evidence="2">The sequence shown here is derived from an EMBL/GenBank/DDBJ whole genome shotgun (WGS) entry which is preliminary data.</text>
</comment>
<dbReference type="InterPro" id="IPR004675">
    <property type="entry name" value="AhpD_core"/>
</dbReference>
<evidence type="ECO:0000313" key="2">
    <source>
        <dbReference type="EMBL" id="KIH82520.1"/>
    </source>
</evidence>
<dbReference type="InterPro" id="IPR003779">
    <property type="entry name" value="CMD-like"/>
</dbReference>
<evidence type="ECO:0000259" key="1">
    <source>
        <dbReference type="Pfam" id="PF02627"/>
    </source>
</evidence>
<dbReference type="Gene3D" id="1.20.1290.10">
    <property type="entry name" value="AhpD-like"/>
    <property type="match status" value="1"/>
</dbReference>
<keyword evidence="3" id="KW-1185">Reference proteome</keyword>
<dbReference type="AlphaFoldDB" id="A0A0C2I6I4"/>
<dbReference type="Proteomes" id="UP000031535">
    <property type="component" value="Unassembled WGS sequence"/>
</dbReference>
<dbReference type="SUPFAM" id="SSF69118">
    <property type="entry name" value="AhpD-like"/>
    <property type="match status" value="1"/>
</dbReference>
<dbReference type="RefSeq" id="WP_040069535.1">
    <property type="nucleotide sequence ID" value="NZ_CP144470.1"/>
</dbReference>
<gene>
    <name evidence="2" type="ORF">UCMB321_3655</name>
</gene>
<proteinExistence type="predicted"/>
<dbReference type="STRING" id="226910.UCMB321_3655"/>
<evidence type="ECO:0000313" key="3">
    <source>
        <dbReference type="Proteomes" id="UP000031535"/>
    </source>
</evidence>
<dbReference type="PANTHER" id="PTHR35446:SF2">
    <property type="entry name" value="CARBOXYMUCONOLACTONE DECARBOXYLASE-LIKE DOMAIN-CONTAINING PROTEIN"/>
    <property type="match status" value="1"/>
</dbReference>
<dbReference type="GO" id="GO:0051920">
    <property type="term" value="F:peroxiredoxin activity"/>
    <property type="evidence" value="ECO:0007669"/>
    <property type="project" value="InterPro"/>
</dbReference>
<dbReference type="NCBIfam" id="TIGR00778">
    <property type="entry name" value="ahpD_dom"/>
    <property type="match status" value="1"/>
</dbReference>
<dbReference type="PANTHER" id="PTHR35446">
    <property type="entry name" value="SI:CH211-175M2.5"/>
    <property type="match status" value="1"/>
</dbReference>
<dbReference type="Pfam" id="PF02627">
    <property type="entry name" value="CMD"/>
    <property type="match status" value="1"/>
</dbReference>
<name>A0A0C2I6I4_9PSED</name>
<dbReference type="PATRIC" id="fig|226910.6.peg.3647"/>
<sequence length="132" mass="14803">MSSQHLIEYEDANPEVRAVYDDIMHTRQVEQVNNFWKCLAGHPPTLRRTWESLKEIMAPGALDSLTKELIYVAVSVTNNCPYCIASHTAAARKAGMTDEMFGELQAVVGMANETNRLANGYRVPLDEAFKLD</sequence>